<comment type="caution">
    <text evidence="1">The sequence shown here is derived from an EMBL/GenBank/DDBJ whole genome shotgun (WGS) entry which is preliminary data.</text>
</comment>
<dbReference type="RefSeq" id="WP_367954977.1">
    <property type="nucleotide sequence ID" value="NZ_JBDPGJ010000003.1"/>
</dbReference>
<dbReference type="Proteomes" id="UP001556692">
    <property type="component" value="Unassembled WGS sequence"/>
</dbReference>
<evidence type="ECO:0000313" key="1">
    <source>
        <dbReference type="EMBL" id="MEX0407108.1"/>
    </source>
</evidence>
<reference evidence="1 2" key="1">
    <citation type="submission" date="2024-05" db="EMBL/GenBank/DDBJ databases">
        <authorList>
            <person name="Jiang F."/>
        </authorList>
    </citation>
    <scope>NUCLEOTIDE SEQUENCE [LARGE SCALE GENOMIC DNA]</scope>
    <source>
        <strain evidence="1 2">LZ166</strain>
    </source>
</reference>
<proteinExistence type="predicted"/>
<protein>
    <submittedName>
        <fullName evidence="1">Capsid protein</fullName>
    </submittedName>
</protein>
<organism evidence="1 2">
    <name type="scientific">Aquibium pacificus</name>
    <dbReference type="NCBI Taxonomy" id="3153579"/>
    <lineage>
        <taxon>Bacteria</taxon>
        <taxon>Pseudomonadati</taxon>
        <taxon>Pseudomonadota</taxon>
        <taxon>Alphaproteobacteria</taxon>
        <taxon>Hyphomicrobiales</taxon>
        <taxon>Phyllobacteriaceae</taxon>
        <taxon>Aquibium</taxon>
    </lineage>
</organism>
<gene>
    <name evidence="1" type="ORF">ABGN05_15695</name>
</gene>
<accession>A0ABV3SLI2</accession>
<evidence type="ECO:0000313" key="2">
    <source>
        <dbReference type="Proteomes" id="UP001556692"/>
    </source>
</evidence>
<sequence length="53" mass="5688">MNLPPGLVYTGGMPFAALLLQHADAAVTPSRRTLHSELLRLCARIGYSPPLLS</sequence>
<keyword evidence="2" id="KW-1185">Reference proteome</keyword>
<name>A0ABV3SLI2_9HYPH</name>
<dbReference type="EMBL" id="JBDPGJ010000003">
    <property type="protein sequence ID" value="MEX0407108.1"/>
    <property type="molecule type" value="Genomic_DNA"/>
</dbReference>